<protein>
    <submittedName>
        <fullName evidence="6">TetR family transcriptional regulator</fullName>
    </submittedName>
</protein>
<dbReference type="PROSITE" id="PS50977">
    <property type="entry name" value="HTH_TETR_2"/>
    <property type="match status" value="1"/>
</dbReference>
<gene>
    <name evidence="6" type="ORF">EV191_103223</name>
</gene>
<evidence type="ECO:0000313" key="6">
    <source>
        <dbReference type="EMBL" id="TCP54180.1"/>
    </source>
</evidence>
<dbReference type="EMBL" id="SLXQ01000003">
    <property type="protein sequence ID" value="TCP54180.1"/>
    <property type="molecule type" value="Genomic_DNA"/>
</dbReference>
<proteinExistence type="predicted"/>
<reference evidence="6 7" key="1">
    <citation type="submission" date="2019-03" db="EMBL/GenBank/DDBJ databases">
        <title>Genomic Encyclopedia of Type Strains, Phase IV (KMG-IV): sequencing the most valuable type-strain genomes for metagenomic binning, comparative biology and taxonomic classification.</title>
        <authorList>
            <person name="Goeker M."/>
        </authorList>
    </citation>
    <scope>NUCLEOTIDE SEQUENCE [LARGE SCALE GENOMIC DNA]</scope>
    <source>
        <strain evidence="6 7">DSM 45765</strain>
    </source>
</reference>
<dbReference type="Proteomes" id="UP000294911">
    <property type="component" value="Unassembled WGS sequence"/>
</dbReference>
<evidence type="ECO:0000313" key="7">
    <source>
        <dbReference type="Proteomes" id="UP000294911"/>
    </source>
</evidence>
<dbReference type="Gene3D" id="1.10.357.10">
    <property type="entry name" value="Tetracycline Repressor, domain 2"/>
    <property type="match status" value="1"/>
</dbReference>
<dbReference type="InterPro" id="IPR036271">
    <property type="entry name" value="Tet_transcr_reg_TetR-rel_C_sf"/>
</dbReference>
<dbReference type="GO" id="GO:0000976">
    <property type="term" value="F:transcription cis-regulatory region binding"/>
    <property type="evidence" value="ECO:0007669"/>
    <property type="project" value="TreeGrafter"/>
</dbReference>
<sequence length="188" mass="20140">MPRSDPGAGGSPSGVRSRTQRAILSAAVSVLTRDRAATLADIAQSADVGRSTLQRYFPDREALLTAVYADSVRVLDAVIATAEPDRGTPSQAIERLVPALFDLGDRVVFRYGDGWERATSAGDREIAALMRRGQDEGVFDPEPSAAWLTRVFWTVLGAGWQAVEAGELARPEAASMVLRALENGMRPG</sequence>
<feature type="domain" description="HTH tetR-type" evidence="5">
    <location>
        <begin position="17"/>
        <end position="75"/>
    </location>
</feature>
<organism evidence="6 7">
    <name type="scientific">Tamaricihabitans halophyticus</name>
    <dbReference type="NCBI Taxonomy" id="1262583"/>
    <lineage>
        <taxon>Bacteria</taxon>
        <taxon>Bacillati</taxon>
        <taxon>Actinomycetota</taxon>
        <taxon>Actinomycetes</taxon>
        <taxon>Pseudonocardiales</taxon>
        <taxon>Pseudonocardiaceae</taxon>
        <taxon>Tamaricihabitans</taxon>
    </lineage>
</organism>
<comment type="caution">
    <text evidence="6">The sequence shown here is derived from an EMBL/GenBank/DDBJ whole genome shotgun (WGS) entry which is preliminary data.</text>
</comment>
<dbReference type="InterPro" id="IPR050109">
    <property type="entry name" value="HTH-type_TetR-like_transc_reg"/>
</dbReference>
<dbReference type="InterPro" id="IPR001647">
    <property type="entry name" value="HTH_TetR"/>
</dbReference>
<keyword evidence="7" id="KW-1185">Reference proteome</keyword>
<evidence type="ECO:0000256" key="3">
    <source>
        <dbReference type="ARBA" id="ARBA00023163"/>
    </source>
</evidence>
<keyword evidence="3" id="KW-0804">Transcription</keyword>
<dbReference type="AlphaFoldDB" id="A0A4R2QVS4"/>
<evidence type="ECO:0000256" key="2">
    <source>
        <dbReference type="ARBA" id="ARBA00023125"/>
    </source>
</evidence>
<feature type="DNA-binding region" description="H-T-H motif" evidence="4">
    <location>
        <begin position="38"/>
        <end position="57"/>
    </location>
</feature>
<dbReference type="InterPro" id="IPR009057">
    <property type="entry name" value="Homeodomain-like_sf"/>
</dbReference>
<dbReference type="SUPFAM" id="SSF46689">
    <property type="entry name" value="Homeodomain-like"/>
    <property type="match status" value="1"/>
</dbReference>
<dbReference type="PANTHER" id="PTHR30055">
    <property type="entry name" value="HTH-TYPE TRANSCRIPTIONAL REGULATOR RUTR"/>
    <property type="match status" value="1"/>
</dbReference>
<evidence type="ECO:0000259" key="5">
    <source>
        <dbReference type="PROSITE" id="PS50977"/>
    </source>
</evidence>
<dbReference type="SUPFAM" id="SSF48498">
    <property type="entry name" value="Tetracyclin repressor-like, C-terminal domain"/>
    <property type="match status" value="1"/>
</dbReference>
<keyword evidence="2 4" id="KW-0238">DNA-binding</keyword>
<evidence type="ECO:0000256" key="1">
    <source>
        <dbReference type="ARBA" id="ARBA00023015"/>
    </source>
</evidence>
<name>A0A4R2QVS4_9PSEU</name>
<dbReference type="Pfam" id="PF00440">
    <property type="entry name" value="TetR_N"/>
    <property type="match status" value="1"/>
</dbReference>
<dbReference type="GO" id="GO:0003700">
    <property type="term" value="F:DNA-binding transcription factor activity"/>
    <property type="evidence" value="ECO:0007669"/>
    <property type="project" value="TreeGrafter"/>
</dbReference>
<dbReference type="OrthoDB" id="8654052at2"/>
<keyword evidence="1" id="KW-0805">Transcription regulation</keyword>
<dbReference type="RefSeq" id="WP_132876944.1">
    <property type="nucleotide sequence ID" value="NZ_SLXQ01000003.1"/>
</dbReference>
<accession>A0A4R2QVS4</accession>
<dbReference type="PANTHER" id="PTHR30055:SF234">
    <property type="entry name" value="HTH-TYPE TRANSCRIPTIONAL REGULATOR BETI"/>
    <property type="match status" value="1"/>
</dbReference>
<evidence type="ECO:0000256" key="4">
    <source>
        <dbReference type="PROSITE-ProRule" id="PRU00335"/>
    </source>
</evidence>